<reference evidence="2" key="1">
    <citation type="journal article" date="2019" name="Int. J. Syst. Evol. Microbiol.">
        <title>The Global Catalogue of Microorganisms (GCM) 10K type strain sequencing project: providing services to taxonomists for standard genome sequencing and annotation.</title>
        <authorList>
            <consortium name="The Broad Institute Genomics Platform"/>
            <consortium name="The Broad Institute Genome Sequencing Center for Infectious Disease"/>
            <person name="Wu L."/>
            <person name="Ma J."/>
        </authorList>
    </citation>
    <scope>NUCLEOTIDE SEQUENCE [LARGE SCALE GENOMIC DNA]</scope>
    <source>
        <strain evidence="2">CCM 8907</strain>
    </source>
</reference>
<organism evidence="1 2">
    <name type="scientific">Levilactobacillus tangyuanensis</name>
    <dbReference type="NCBI Taxonomy" id="2486021"/>
    <lineage>
        <taxon>Bacteria</taxon>
        <taxon>Bacillati</taxon>
        <taxon>Bacillota</taxon>
        <taxon>Bacilli</taxon>
        <taxon>Lactobacillales</taxon>
        <taxon>Lactobacillaceae</taxon>
        <taxon>Levilactobacillus</taxon>
    </lineage>
</organism>
<dbReference type="InterPro" id="IPR014825">
    <property type="entry name" value="DNA_alkylation"/>
</dbReference>
<dbReference type="EMBL" id="JBHSSJ010000001">
    <property type="protein sequence ID" value="MFC6274171.1"/>
    <property type="molecule type" value="Genomic_DNA"/>
</dbReference>
<dbReference type="Gene3D" id="1.25.10.90">
    <property type="match status" value="1"/>
</dbReference>
<dbReference type="InterPro" id="IPR016024">
    <property type="entry name" value="ARM-type_fold"/>
</dbReference>
<dbReference type="Pfam" id="PF08713">
    <property type="entry name" value="DNA_alkylation"/>
    <property type="match status" value="1"/>
</dbReference>
<accession>A0ABW1TLS1</accession>
<evidence type="ECO:0000313" key="1">
    <source>
        <dbReference type="EMBL" id="MFC6274171.1"/>
    </source>
</evidence>
<dbReference type="PANTHER" id="PTHR34070">
    <property type="entry name" value="ARMADILLO-TYPE FOLD"/>
    <property type="match status" value="1"/>
</dbReference>
<evidence type="ECO:0000313" key="2">
    <source>
        <dbReference type="Proteomes" id="UP001596191"/>
    </source>
</evidence>
<dbReference type="CDD" id="cd06561">
    <property type="entry name" value="AlkD_like"/>
    <property type="match status" value="1"/>
</dbReference>
<dbReference type="RefSeq" id="WP_125638174.1">
    <property type="nucleotide sequence ID" value="NZ_JBHSSJ010000001.1"/>
</dbReference>
<gene>
    <name evidence="1" type="ORF">ACFQET_01400</name>
</gene>
<dbReference type="Proteomes" id="UP001596191">
    <property type="component" value="Unassembled WGS sequence"/>
</dbReference>
<sequence>MDLMTTAWTATAYTEFLADLQRQANLQAGQRVKKIVVTDYPVLGISMRELKAMATKIAKGNPHEFLRLAGVDFYEVIIVRGYVLSQLKVDCRTLEHDLAEYLATADCWAICDMAIHFKQVKRYPDEFLQVIRGYLAADNPWLQRTGLVFLLNFYLTETTWQTAIQLGMAVNSADYYVQMGQAWLLAAAYRTHADAVLQLLRAGTSLKVAQRTAQKIKSLTHTTIDQKAELTAIIKKRKKDAR</sequence>
<protein>
    <submittedName>
        <fullName evidence="1">DNA alkylation repair protein</fullName>
    </submittedName>
</protein>
<dbReference type="PANTHER" id="PTHR34070:SF1">
    <property type="entry name" value="DNA ALKYLATION REPAIR PROTEIN"/>
    <property type="match status" value="1"/>
</dbReference>
<keyword evidence="2" id="KW-1185">Reference proteome</keyword>
<name>A0ABW1TLS1_9LACO</name>
<proteinExistence type="predicted"/>
<comment type="caution">
    <text evidence="1">The sequence shown here is derived from an EMBL/GenBank/DDBJ whole genome shotgun (WGS) entry which is preliminary data.</text>
</comment>
<dbReference type="SUPFAM" id="SSF48371">
    <property type="entry name" value="ARM repeat"/>
    <property type="match status" value="1"/>
</dbReference>